<evidence type="ECO:0000313" key="2">
    <source>
        <dbReference type="EMBL" id="GEB82271.1"/>
    </source>
</evidence>
<keyword evidence="1" id="KW-1133">Transmembrane helix</keyword>
<proteinExistence type="predicted"/>
<reference evidence="2 3" key="1">
    <citation type="submission" date="2019-06" db="EMBL/GenBank/DDBJ databases">
        <title>Whole genome shotgun sequence of Acetobacter orleanensis NBRC 13752.</title>
        <authorList>
            <person name="Hosoyama A."/>
            <person name="Uohara A."/>
            <person name="Ohji S."/>
            <person name="Ichikawa N."/>
        </authorList>
    </citation>
    <scope>NUCLEOTIDE SEQUENCE [LARGE SCALE GENOMIC DNA]</scope>
    <source>
        <strain evidence="2 3">NBRC 13752</strain>
    </source>
</reference>
<feature type="transmembrane region" description="Helical" evidence="1">
    <location>
        <begin position="12"/>
        <end position="39"/>
    </location>
</feature>
<dbReference type="Proteomes" id="UP000317617">
    <property type="component" value="Unassembled WGS sequence"/>
</dbReference>
<dbReference type="EMBL" id="BJMU01000002">
    <property type="protein sequence ID" value="GEB82271.1"/>
    <property type="molecule type" value="Genomic_DNA"/>
</dbReference>
<name>A0A4Y3TH29_9PROT</name>
<evidence type="ECO:0000256" key="1">
    <source>
        <dbReference type="SAM" id="Phobius"/>
    </source>
</evidence>
<gene>
    <name evidence="2" type="ORF">AOR01nite_07480</name>
</gene>
<keyword evidence="1" id="KW-0472">Membrane</keyword>
<sequence length="59" mass="6332">MCVMMAEPMGMVMSVMVIVPMVTVIMSTVIMFVVVVPVMRTLSLPMIGRSVVAIMRGAG</sequence>
<comment type="caution">
    <text evidence="2">The sequence shown here is derived from an EMBL/GenBank/DDBJ whole genome shotgun (WGS) entry which is preliminary data.</text>
</comment>
<keyword evidence="1" id="KW-0812">Transmembrane</keyword>
<organism evidence="2 3">
    <name type="scientific">Acetobacter orleanensis</name>
    <dbReference type="NCBI Taxonomy" id="104099"/>
    <lineage>
        <taxon>Bacteria</taxon>
        <taxon>Pseudomonadati</taxon>
        <taxon>Pseudomonadota</taxon>
        <taxon>Alphaproteobacteria</taxon>
        <taxon>Acetobacterales</taxon>
        <taxon>Acetobacteraceae</taxon>
        <taxon>Acetobacter</taxon>
    </lineage>
</organism>
<accession>A0A4Y3TH29</accession>
<keyword evidence="3" id="KW-1185">Reference proteome</keyword>
<protein>
    <submittedName>
        <fullName evidence="2">Uncharacterized protein</fullName>
    </submittedName>
</protein>
<dbReference type="AlphaFoldDB" id="A0A4Y3TH29"/>
<evidence type="ECO:0000313" key="3">
    <source>
        <dbReference type="Proteomes" id="UP000317617"/>
    </source>
</evidence>